<dbReference type="GO" id="GO:0042761">
    <property type="term" value="P:very long-chain fatty acid biosynthetic process"/>
    <property type="evidence" value="ECO:0007669"/>
    <property type="project" value="TreeGrafter"/>
</dbReference>
<feature type="transmembrane region" description="Helical" evidence="14">
    <location>
        <begin position="43"/>
        <end position="67"/>
    </location>
</feature>
<keyword evidence="5 14" id="KW-0444">Lipid biosynthesis</keyword>
<dbReference type="WBParaSite" id="SBAD_0000002401-mRNA-1">
    <property type="protein sequence ID" value="SBAD_0000002401-mRNA-1"/>
    <property type="gene ID" value="SBAD_0000002401"/>
</dbReference>
<name>A0A183I8T2_9BILA</name>
<dbReference type="PANTHER" id="PTHR11035:SF3">
    <property type="entry name" value="VERY-LONG-CHAIN (3R)-3-HYDROXYACYL-COA DEHYDRATASE"/>
    <property type="match status" value="1"/>
</dbReference>
<comment type="similarity">
    <text evidence="3 14">Belongs to the very long-chain fatty acids dehydratase HACD family.</text>
</comment>
<accession>A0A183I8T2</accession>
<evidence type="ECO:0000256" key="9">
    <source>
        <dbReference type="ARBA" id="ARBA00023098"/>
    </source>
</evidence>
<dbReference type="OrthoDB" id="46988at2759"/>
<comment type="function">
    <text evidence="14">Catalyzes the third of the four reactions of the long-chain fatty acids elongation cycle. This endoplasmic reticulum-bound enzymatic process, allows the addition of two carbons to the chain of long- and very long-chain fatty acids/VLCFAs per cycle. This enzyme catalyzes the dehydration of the 3-hydroxyacyl-CoA intermediate into trans-2,3-enoyl-CoA, within each cycle of fatty acid elongation. Thereby, it participates to the production of VLCFAs of different chain lengths that are involved in multiple biological processes as precursors of membrane lipids and lipid mediators.</text>
</comment>
<evidence type="ECO:0000256" key="10">
    <source>
        <dbReference type="ARBA" id="ARBA00023136"/>
    </source>
</evidence>
<dbReference type="Proteomes" id="UP000270296">
    <property type="component" value="Unassembled WGS sequence"/>
</dbReference>
<dbReference type="AlphaFoldDB" id="A0A183I8T2"/>
<evidence type="ECO:0000256" key="3">
    <source>
        <dbReference type="ARBA" id="ARBA00007811"/>
    </source>
</evidence>
<evidence type="ECO:0000256" key="7">
    <source>
        <dbReference type="ARBA" id="ARBA00022832"/>
    </source>
</evidence>
<evidence type="ECO:0000313" key="15">
    <source>
        <dbReference type="EMBL" id="VDO78687.1"/>
    </source>
</evidence>
<evidence type="ECO:0000313" key="16">
    <source>
        <dbReference type="Proteomes" id="UP000270296"/>
    </source>
</evidence>
<dbReference type="Pfam" id="PF04387">
    <property type="entry name" value="PTPLA"/>
    <property type="match status" value="1"/>
</dbReference>
<keyword evidence="10 14" id="KW-0472">Membrane</keyword>
<dbReference type="InterPro" id="IPR007482">
    <property type="entry name" value="Tyr_Pase-like_PTPLA"/>
</dbReference>
<organism evidence="17">
    <name type="scientific">Soboliphyme baturini</name>
    <dbReference type="NCBI Taxonomy" id="241478"/>
    <lineage>
        <taxon>Eukaryota</taxon>
        <taxon>Metazoa</taxon>
        <taxon>Ecdysozoa</taxon>
        <taxon>Nematoda</taxon>
        <taxon>Enoplea</taxon>
        <taxon>Dorylaimia</taxon>
        <taxon>Dioctophymatida</taxon>
        <taxon>Dioctophymatoidea</taxon>
        <taxon>Soboliphymatidae</taxon>
        <taxon>Soboliphyme</taxon>
    </lineage>
</organism>
<evidence type="ECO:0000256" key="1">
    <source>
        <dbReference type="ARBA" id="ARBA00004141"/>
    </source>
</evidence>
<keyword evidence="9 14" id="KW-0443">Lipid metabolism</keyword>
<keyword evidence="6 14" id="KW-0812">Transmembrane</keyword>
<evidence type="ECO:0000256" key="6">
    <source>
        <dbReference type="ARBA" id="ARBA00022692"/>
    </source>
</evidence>
<dbReference type="GO" id="GO:0030148">
    <property type="term" value="P:sphingolipid biosynthetic process"/>
    <property type="evidence" value="ECO:0007669"/>
    <property type="project" value="TreeGrafter"/>
</dbReference>
<dbReference type="GO" id="GO:0005789">
    <property type="term" value="C:endoplasmic reticulum membrane"/>
    <property type="evidence" value="ECO:0007669"/>
    <property type="project" value="UniProtKB-SubCell"/>
</dbReference>
<keyword evidence="8 14" id="KW-1133">Transmembrane helix</keyword>
<evidence type="ECO:0000256" key="2">
    <source>
        <dbReference type="ARBA" id="ARBA00005194"/>
    </source>
</evidence>
<dbReference type="EC" id="4.2.1.134" evidence="4 14"/>
<comment type="caution">
    <text evidence="14">Lacks conserved residue(s) required for the propagation of feature annotation.</text>
</comment>
<comment type="catalytic activity">
    <reaction evidence="13 14">
        <text>a very-long-chain (3R)-3-hydroxyacyl-CoA = a very-long-chain (2E)-enoyl-CoA + H2O</text>
        <dbReference type="Rhea" id="RHEA:45812"/>
        <dbReference type="ChEBI" id="CHEBI:15377"/>
        <dbReference type="ChEBI" id="CHEBI:83728"/>
        <dbReference type="ChEBI" id="CHEBI:85440"/>
        <dbReference type="EC" id="4.2.1.134"/>
    </reaction>
</comment>
<keyword evidence="12 14" id="KW-0456">Lyase</keyword>
<protein>
    <recommendedName>
        <fullName evidence="4 14">Very-long-chain (3R)-3-hydroxyacyl-CoA dehydratase</fullName>
        <ecNumber evidence="4 14">4.2.1.134</ecNumber>
    </recommendedName>
</protein>
<evidence type="ECO:0000256" key="5">
    <source>
        <dbReference type="ARBA" id="ARBA00022516"/>
    </source>
</evidence>
<evidence type="ECO:0000256" key="4">
    <source>
        <dbReference type="ARBA" id="ARBA00013122"/>
    </source>
</evidence>
<dbReference type="EMBL" id="UZAM01000024">
    <property type="protein sequence ID" value="VDO78687.1"/>
    <property type="molecule type" value="Genomic_DNA"/>
</dbReference>
<comment type="subcellular location">
    <subcellularLocation>
        <location evidence="14">Endoplasmic reticulum membrane</location>
        <topology evidence="14">Multi-pass membrane protein</topology>
    </subcellularLocation>
    <subcellularLocation>
        <location evidence="1">Membrane</location>
        <topology evidence="1">Multi-pass membrane protein</topology>
    </subcellularLocation>
</comment>
<evidence type="ECO:0000256" key="14">
    <source>
        <dbReference type="RuleBase" id="RU363109"/>
    </source>
</evidence>
<evidence type="ECO:0000256" key="13">
    <source>
        <dbReference type="ARBA" id="ARBA00036671"/>
    </source>
</evidence>
<keyword evidence="16" id="KW-1185">Reference proteome</keyword>
<keyword evidence="7 14" id="KW-0276">Fatty acid metabolism</keyword>
<dbReference type="GO" id="GO:0102158">
    <property type="term" value="F:very-long-chain (3R)-3-hydroxyacyl-CoA dehydratase activity"/>
    <property type="evidence" value="ECO:0007669"/>
    <property type="project" value="UniProtKB-EC"/>
</dbReference>
<gene>
    <name evidence="15" type="ORF">SBAD_LOCUS25</name>
</gene>
<keyword evidence="11 14" id="KW-0275">Fatty acid biosynthesis</keyword>
<proteinExistence type="inferred from homology"/>
<sequence>MDLQVDRTYDIQVVSCRFRHSNYLSVAMAGAKNYLILYNSVLFVGWSVIFAKLLINVFSGISPYLLFPIVARYLKLFQTLAVLEIVHSALHIVRSPILTTAVQVFSRLVILWPVTNSVLEVSRASFELIGRYEFQFDI</sequence>
<evidence type="ECO:0000313" key="17">
    <source>
        <dbReference type="WBParaSite" id="SBAD_0000002401-mRNA-1"/>
    </source>
</evidence>
<reference evidence="15 16" key="2">
    <citation type="submission" date="2018-11" db="EMBL/GenBank/DDBJ databases">
        <authorList>
            <consortium name="Pathogen Informatics"/>
        </authorList>
    </citation>
    <scope>NUCLEOTIDE SEQUENCE [LARGE SCALE GENOMIC DNA]</scope>
</reference>
<keyword evidence="14" id="KW-0256">Endoplasmic reticulum</keyword>
<dbReference type="GO" id="GO:0030497">
    <property type="term" value="P:fatty acid elongation"/>
    <property type="evidence" value="ECO:0007669"/>
    <property type="project" value="TreeGrafter"/>
</dbReference>
<reference evidence="17" key="1">
    <citation type="submission" date="2016-06" db="UniProtKB">
        <authorList>
            <consortium name="WormBaseParasite"/>
        </authorList>
    </citation>
    <scope>IDENTIFICATION</scope>
</reference>
<evidence type="ECO:0000256" key="12">
    <source>
        <dbReference type="ARBA" id="ARBA00023239"/>
    </source>
</evidence>
<dbReference type="UniPathway" id="UPA00094"/>
<evidence type="ECO:0000256" key="11">
    <source>
        <dbReference type="ARBA" id="ARBA00023160"/>
    </source>
</evidence>
<dbReference type="PANTHER" id="PTHR11035">
    <property type="entry name" value="VERY-LONG-CHAIN (3R)-3-HYDROXYACYL-COA DEHYDRATASE"/>
    <property type="match status" value="1"/>
</dbReference>
<comment type="pathway">
    <text evidence="2 14">Lipid metabolism; fatty acid biosynthesis.</text>
</comment>
<evidence type="ECO:0000256" key="8">
    <source>
        <dbReference type="ARBA" id="ARBA00022989"/>
    </source>
</evidence>